<dbReference type="Proteomes" id="UP000216164">
    <property type="component" value="Unassembled WGS sequence"/>
</dbReference>
<accession>A0AAP7ZL10</accession>
<comment type="caution">
    <text evidence="1">The sequence shown here is derived from an EMBL/GenBank/DDBJ whole genome shotgun (WGS) entry which is preliminary data.</text>
</comment>
<dbReference type="RefSeq" id="WP_003268739.1">
    <property type="nucleotide sequence ID" value="NZ_NCTK01000001.1"/>
</dbReference>
<name>A0AAP7ZL10_RALSL</name>
<proteinExistence type="predicted"/>
<sequence>MAKLTREEIIKIEYELSNPYGMARLECDGYRVDVRVERGKGLTYSLVVYVNGKWDGAWVKGECEEAKRFCRPMSRSLFSPKRQAEIIKEVGKRHAKKFIPELDKKITAYIPTWSSAKPMLRHFLKTCEDVRLVQLGYPLHDAKAA</sequence>
<evidence type="ECO:0000313" key="1">
    <source>
        <dbReference type="EMBL" id="OYQ12316.1"/>
    </source>
</evidence>
<organism evidence="1 2">
    <name type="scientific">Ralstonia solanacearum K60</name>
    <dbReference type="NCBI Taxonomy" id="1091042"/>
    <lineage>
        <taxon>Bacteria</taxon>
        <taxon>Pseudomonadati</taxon>
        <taxon>Pseudomonadota</taxon>
        <taxon>Betaproteobacteria</taxon>
        <taxon>Burkholderiales</taxon>
        <taxon>Burkholderiaceae</taxon>
        <taxon>Ralstonia</taxon>
        <taxon>Ralstonia solanacearum species complex</taxon>
    </lineage>
</organism>
<reference evidence="1 2" key="1">
    <citation type="submission" date="2017-04" db="EMBL/GenBank/DDBJ databases">
        <title>Genome Announcement: Closed genomes of Ralstonia solanacearum strains K60, UW551, and UW700.</title>
        <authorList>
            <person name="Hayes M."/>
            <person name="Macintyre A.M."/>
            <person name="Allen C."/>
        </authorList>
    </citation>
    <scope>NUCLEOTIDE SEQUENCE [LARGE SCALE GENOMIC DNA]</scope>
    <source>
        <strain evidence="1 2">UW25</strain>
    </source>
</reference>
<dbReference type="EMBL" id="NCTK01000001">
    <property type="protein sequence ID" value="OYQ12316.1"/>
    <property type="molecule type" value="Genomic_DNA"/>
</dbReference>
<dbReference type="AlphaFoldDB" id="A0AAP7ZL10"/>
<gene>
    <name evidence="1" type="ORF">B7R77_02965</name>
</gene>
<protein>
    <submittedName>
        <fullName evidence="1">Uncharacterized protein</fullName>
    </submittedName>
</protein>
<evidence type="ECO:0000313" key="2">
    <source>
        <dbReference type="Proteomes" id="UP000216164"/>
    </source>
</evidence>